<evidence type="ECO:0000313" key="3">
    <source>
        <dbReference type="EMBL" id="MQP11880.1"/>
    </source>
</evidence>
<evidence type="ECO:0000313" key="4">
    <source>
        <dbReference type="Proteomes" id="UP000384372"/>
    </source>
</evidence>
<keyword evidence="4" id="KW-1185">Reference proteome</keyword>
<keyword evidence="1" id="KW-0472">Membrane</keyword>
<gene>
    <name evidence="3" type="ORF">F7D20_07920</name>
</gene>
<organism evidence="3 4">
    <name type="scientific">Segatella copri</name>
    <dbReference type="NCBI Taxonomy" id="165179"/>
    <lineage>
        <taxon>Bacteria</taxon>
        <taxon>Pseudomonadati</taxon>
        <taxon>Bacteroidota</taxon>
        <taxon>Bacteroidia</taxon>
        <taxon>Bacteroidales</taxon>
        <taxon>Prevotellaceae</taxon>
        <taxon>Segatella</taxon>
    </lineage>
</organism>
<dbReference type="SUPFAM" id="SSF69318">
    <property type="entry name" value="Integrin alpha N-terminal domain"/>
    <property type="match status" value="1"/>
</dbReference>
<feature type="domain" description="Putative zinc-ribbon" evidence="2">
    <location>
        <begin position="1"/>
        <end position="22"/>
    </location>
</feature>
<evidence type="ECO:0000259" key="2">
    <source>
        <dbReference type="Pfam" id="PF13248"/>
    </source>
</evidence>
<dbReference type="Pfam" id="PF13248">
    <property type="entry name" value="Zn_ribbon_3"/>
    <property type="match status" value="1"/>
</dbReference>
<dbReference type="Proteomes" id="UP000384372">
    <property type="component" value="Unassembled WGS sequence"/>
</dbReference>
<feature type="transmembrane region" description="Helical" evidence="1">
    <location>
        <begin position="55"/>
        <end position="74"/>
    </location>
</feature>
<reference evidence="3 4" key="1">
    <citation type="submission" date="2019-09" db="EMBL/GenBank/DDBJ databases">
        <title>Distinct polysaccharide growth profiles of human intestinal Prevotella copri isolates.</title>
        <authorList>
            <person name="Fehlner-Peach H."/>
            <person name="Magnabosco C."/>
            <person name="Raghavan V."/>
            <person name="Scher J.U."/>
            <person name="Tett A."/>
            <person name="Cox L.M."/>
            <person name="Gottsegen C."/>
            <person name="Watters A."/>
            <person name="Wiltshire- Gordon J.D."/>
            <person name="Segata N."/>
            <person name="Bonneau R."/>
            <person name="Littman D.R."/>
        </authorList>
    </citation>
    <scope>NUCLEOTIDE SEQUENCE [LARGE SCALE GENOMIC DNA]</scope>
    <source>
        <strain evidence="4">iAQ1173</strain>
    </source>
</reference>
<accession>A0A6A7WBQ2</accession>
<name>A0A6A7WBQ2_9BACT</name>
<keyword evidence="1" id="KW-1133">Transmembrane helix</keyword>
<dbReference type="Gene3D" id="2.130.10.130">
    <property type="entry name" value="Integrin alpha, N-terminal"/>
    <property type="match status" value="1"/>
</dbReference>
<dbReference type="OrthoDB" id="637392at2"/>
<dbReference type="InterPro" id="IPR028994">
    <property type="entry name" value="Integrin_alpha_N"/>
</dbReference>
<protein>
    <submittedName>
        <fullName evidence="3">Zinc ribbon domain-containing protein</fullName>
    </submittedName>
</protein>
<dbReference type="InterPro" id="IPR059113">
    <property type="entry name" value="Znf_ribbon"/>
</dbReference>
<proteinExistence type="predicted"/>
<dbReference type="AlphaFoldDB" id="A0A6A7WBQ2"/>
<dbReference type="EMBL" id="VZAD01000061">
    <property type="protein sequence ID" value="MQP11880.1"/>
    <property type="molecule type" value="Genomic_DNA"/>
</dbReference>
<comment type="caution">
    <text evidence="3">The sequence shown here is derived from an EMBL/GenBank/DDBJ whole genome shotgun (WGS) entry which is preliminary data.</text>
</comment>
<sequence>MKKCPNCGAIISDDSLFCGKCGCLLNKQQIKTPAGEQMNNNEDLLENNERNVRKYYVVAGGVVVLLVALGFYLFKSHGRQAGNQNMLDSLSDTISTMEMQDSVEVTEELSANDILKRHPGFQLLCSVSGDFDGDGKEETLYAINPKSDEGPHIEYVYFSKKKFPSIKVQTHGIYVPNSKPKNAGDLDGDGGDEIAFYSSGYSSSWNDYYIWSYKNGKWIVPIKPVNLPDWALEDGYVPVRKSYKKGYVEIDDNQEMVDVDDSVYNENTHAGLQFERKIVKFNNKGYKVDY</sequence>
<dbReference type="RefSeq" id="WP_158463556.1">
    <property type="nucleotide sequence ID" value="NZ_VZAD01000061.1"/>
</dbReference>
<keyword evidence="1" id="KW-0812">Transmembrane</keyword>
<evidence type="ECO:0000256" key="1">
    <source>
        <dbReference type="SAM" id="Phobius"/>
    </source>
</evidence>